<evidence type="ECO:0000256" key="1">
    <source>
        <dbReference type="ARBA" id="ARBA00004651"/>
    </source>
</evidence>
<dbReference type="Proteomes" id="UP000603912">
    <property type="component" value="Unassembled WGS sequence"/>
</dbReference>
<evidence type="ECO:0000256" key="3">
    <source>
        <dbReference type="ARBA" id="ARBA00012292"/>
    </source>
</evidence>
<feature type="transmembrane region" description="Helical" evidence="14">
    <location>
        <begin position="106"/>
        <end position="124"/>
    </location>
</feature>
<gene>
    <name evidence="14 15" type="primary">ctaB</name>
    <name evidence="15" type="ORF">GCM10007036_09570</name>
</gene>
<feature type="transmembrane region" description="Helical" evidence="14">
    <location>
        <begin position="284"/>
        <end position="304"/>
    </location>
</feature>
<feature type="transmembrane region" description="Helical" evidence="14">
    <location>
        <begin position="130"/>
        <end position="148"/>
    </location>
</feature>
<comment type="subcellular location">
    <subcellularLocation>
        <location evidence="1 14">Cell membrane</location>
        <topology evidence="1 14">Multi-pass membrane protein</topology>
    </subcellularLocation>
</comment>
<reference evidence="15" key="1">
    <citation type="journal article" date="2014" name="Int. J. Syst. Evol. Microbiol.">
        <title>Complete genome sequence of Corynebacterium casei LMG S-19264T (=DSM 44701T), isolated from a smear-ripened cheese.</title>
        <authorList>
            <consortium name="US DOE Joint Genome Institute (JGI-PGF)"/>
            <person name="Walter F."/>
            <person name="Albersmeier A."/>
            <person name="Kalinowski J."/>
            <person name="Ruckert C."/>
        </authorList>
    </citation>
    <scope>NUCLEOTIDE SEQUENCE</scope>
    <source>
        <strain evidence="15">CGMCC 1.12214</strain>
    </source>
</reference>
<keyword evidence="5 14" id="KW-0808">Transferase</keyword>
<dbReference type="GO" id="GO:0005886">
    <property type="term" value="C:plasma membrane"/>
    <property type="evidence" value="ECO:0007669"/>
    <property type="project" value="UniProtKB-SubCell"/>
</dbReference>
<feature type="transmembrane region" description="Helical" evidence="14">
    <location>
        <begin position="180"/>
        <end position="203"/>
    </location>
</feature>
<dbReference type="AlphaFoldDB" id="A0A917I5C3"/>
<feature type="transmembrane region" description="Helical" evidence="14">
    <location>
        <begin position="229"/>
        <end position="247"/>
    </location>
</feature>
<dbReference type="GO" id="GO:0048034">
    <property type="term" value="P:heme O biosynthetic process"/>
    <property type="evidence" value="ECO:0007669"/>
    <property type="project" value="UniProtKB-UniRule"/>
</dbReference>
<dbReference type="InterPro" id="IPR030470">
    <property type="entry name" value="UbiA_prenylTrfase_CS"/>
</dbReference>
<dbReference type="GO" id="GO:0008495">
    <property type="term" value="F:protoheme IX farnesyltransferase activity"/>
    <property type="evidence" value="ECO:0007669"/>
    <property type="project" value="UniProtKB-UniRule"/>
</dbReference>
<reference evidence="15" key="2">
    <citation type="submission" date="2020-09" db="EMBL/GenBank/DDBJ databases">
        <authorList>
            <person name="Sun Q."/>
            <person name="Zhou Y."/>
        </authorList>
    </citation>
    <scope>NUCLEOTIDE SEQUENCE</scope>
    <source>
        <strain evidence="15">CGMCC 1.12214</strain>
    </source>
</reference>
<name>A0A917I5C3_9HYPH</name>
<evidence type="ECO:0000256" key="11">
    <source>
        <dbReference type="ARBA" id="ARBA00040810"/>
    </source>
</evidence>
<comment type="miscellaneous">
    <text evidence="14">Carbon 2 of the heme B porphyrin ring is defined according to the Fischer nomenclature.</text>
</comment>
<dbReference type="EC" id="2.5.1.141" evidence="3 14"/>
<keyword evidence="9 14" id="KW-0472">Membrane</keyword>
<evidence type="ECO:0000256" key="14">
    <source>
        <dbReference type="HAMAP-Rule" id="MF_00154"/>
    </source>
</evidence>
<evidence type="ECO:0000256" key="9">
    <source>
        <dbReference type="ARBA" id="ARBA00023136"/>
    </source>
</evidence>
<dbReference type="Pfam" id="PF01040">
    <property type="entry name" value="UbiA"/>
    <property type="match status" value="1"/>
</dbReference>
<evidence type="ECO:0000256" key="7">
    <source>
        <dbReference type="ARBA" id="ARBA00022989"/>
    </source>
</evidence>
<comment type="similarity">
    <text evidence="14">Belongs to the UbiA prenyltransferase family. Protoheme IX farnesyltransferase subfamily.</text>
</comment>
<dbReference type="NCBIfam" id="NF003349">
    <property type="entry name" value="PRK04375.1-2"/>
    <property type="match status" value="1"/>
</dbReference>
<protein>
    <recommendedName>
        <fullName evidence="11 14">Protoheme IX farnesyltransferase</fullName>
        <ecNumber evidence="3 14">2.5.1.141</ecNumber>
    </recommendedName>
    <alternativeName>
        <fullName evidence="12 14">Heme B farnesyltransferase</fullName>
    </alternativeName>
    <alternativeName>
        <fullName evidence="10 14">Heme O synthase</fullName>
    </alternativeName>
</protein>
<keyword evidence="4 14" id="KW-1003">Cell membrane</keyword>
<comment type="caution">
    <text evidence="15">The sequence shown here is derived from an EMBL/GenBank/DDBJ whole genome shotgun (WGS) entry which is preliminary data.</text>
</comment>
<evidence type="ECO:0000256" key="5">
    <source>
        <dbReference type="ARBA" id="ARBA00022679"/>
    </source>
</evidence>
<comment type="pathway">
    <text evidence="2 14">Porphyrin-containing compound metabolism; heme O biosynthesis; heme O from protoheme: step 1/1.</text>
</comment>
<evidence type="ECO:0000256" key="13">
    <source>
        <dbReference type="ARBA" id="ARBA00047690"/>
    </source>
</evidence>
<feature type="transmembrane region" description="Helical" evidence="14">
    <location>
        <begin position="155"/>
        <end position="174"/>
    </location>
</feature>
<evidence type="ECO:0000256" key="4">
    <source>
        <dbReference type="ARBA" id="ARBA00022475"/>
    </source>
</evidence>
<evidence type="ECO:0000256" key="10">
    <source>
        <dbReference type="ARBA" id="ARBA00030253"/>
    </source>
</evidence>
<dbReference type="PROSITE" id="PS00943">
    <property type="entry name" value="UBIA"/>
    <property type="match status" value="1"/>
</dbReference>
<dbReference type="InterPro" id="IPR000537">
    <property type="entry name" value="UbiA_prenyltransferase"/>
</dbReference>
<comment type="catalytic activity">
    <reaction evidence="13 14">
        <text>heme b + (2E,6E)-farnesyl diphosphate + H2O = Fe(II)-heme o + diphosphate</text>
        <dbReference type="Rhea" id="RHEA:28070"/>
        <dbReference type="ChEBI" id="CHEBI:15377"/>
        <dbReference type="ChEBI" id="CHEBI:33019"/>
        <dbReference type="ChEBI" id="CHEBI:60344"/>
        <dbReference type="ChEBI" id="CHEBI:60530"/>
        <dbReference type="ChEBI" id="CHEBI:175763"/>
        <dbReference type="EC" id="2.5.1.141"/>
    </reaction>
</comment>
<dbReference type="HAMAP" id="MF_00154">
    <property type="entry name" value="CyoE_CtaB"/>
    <property type="match status" value="1"/>
</dbReference>
<dbReference type="CDD" id="cd13957">
    <property type="entry name" value="PT_UbiA_Cox10"/>
    <property type="match status" value="1"/>
</dbReference>
<sequence length="329" mass="35000">MSAVSDSIVQDSIGQSQSGLSNGTAGDFFALLKPRVMSLVVFTALVGMMLAPHVNPVIGFAALLAIAVGAGASGCLNMWYDADIDALMRRTVKRPIPAGKVTRDEALGFGLTLSIGSVVTLGLITNWVAAGLLAFTIFFYVVIYSMWLKRATAQNIVIGGAAGAFPPMIGYAAVTGTVSIETVVLFAIIFLWTPPHFWALALVKSDDYRRAGIPMLPVVAGDDHTRLQILIYTLIVVPVAMLPYAMGFAGLPYAVTASVTGVMMLVLAWRIFTRREGEAARKAAFGMFGFSILYLFLLYAVLLAEFMVGHDRVAALGAFAARFLTGAAS</sequence>
<feature type="transmembrane region" description="Helical" evidence="14">
    <location>
        <begin position="36"/>
        <end position="54"/>
    </location>
</feature>
<evidence type="ECO:0000313" key="16">
    <source>
        <dbReference type="Proteomes" id="UP000603912"/>
    </source>
</evidence>
<dbReference type="InterPro" id="IPR044878">
    <property type="entry name" value="UbiA_sf"/>
</dbReference>
<dbReference type="RefSeq" id="WP_188516558.1">
    <property type="nucleotide sequence ID" value="NZ_BMES01000001.1"/>
</dbReference>
<keyword evidence="6 14" id="KW-0812">Transmembrane</keyword>
<dbReference type="NCBIfam" id="TIGR01473">
    <property type="entry name" value="cyoE_ctaB"/>
    <property type="match status" value="1"/>
</dbReference>
<evidence type="ECO:0000313" key="15">
    <source>
        <dbReference type="EMBL" id="GGH12050.1"/>
    </source>
</evidence>
<dbReference type="PANTHER" id="PTHR43448">
    <property type="entry name" value="PROTOHEME IX FARNESYLTRANSFERASE, MITOCHONDRIAL"/>
    <property type="match status" value="1"/>
</dbReference>
<keyword evidence="16" id="KW-1185">Reference proteome</keyword>
<evidence type="ECO:0000256" key="6">
    <source>
        <dbReference type="ARBA" id="ARBA00022692"/>
    </source>
</evidence>
<organism evidence="15 16">
    <name type="scientific">Alsobacter metallidurans</name>
    <dbReference type="NCBI Taxonomy" id="340221"/>
    <lineage>
        <taxon>Bacteria</taxon>
        <taxon>Pseudomonadati</taxon>
        <taxon>Pseudomonadota</taxon>
        <taxon>Alphaproteobacteria</taxon>
        <taxon>Hyphomicrobiales</taxon>
        <taxon>Alsobacteraceae</taxon>
        <taxon>Alsobacter</taxon>
    </lineage>
</organism>
<feature type="transmembrane region" description="Helical" evidence="14">
    <location>
        <begin position="60"/>
        <end position="80"/>
    </location>
</feature>
<comment type="function">
    <text evidence="14">Converts heme B (protoheme IX) to heme O by substitution of the vinyl group on carbon 2 of heme B porphyrin ring with a hydroxyethyl farnesyl side group.</text>
</comment>
<keyword evidence="7 14" id="KW-1133">Transmembrane helix</keyword>
<evidence type="ECO:0000256" key="2">
    <source>
        <dbReference type="ARBA" id="ARBA00004919"/>
    </source>
</evidence>
<dbReference type="InterPro" id="IPR006369">
    <property type="entry name" value="Protohaem_IX_farnesylTrfase"/>
</dbReference>
<keyword evidence="8 14" id="KW-0350">Heme biosynthesis</keyword>
<feature type="transmembrane region" description="Helical" evidence="14">
    <location>
        <begin position="253"/>
        <end position="272"/>
    </location>
</feature>
<evidence type="ECO:0000256" key="8">
    <source>
        <dbReference type="ARBA" id="ARBA00023133"/>
    </source>
</evidence>
<dbReference type="Gene3D" id="1.10.357.140">
    <property type="entry name" value="UbiA prenyltransferase"/>
    <property type="match status" value="1"/>
</dbReference>
<dbReference type="EMBL" id="BMES01000001">
    <property type="protein sequence ID" value="GGH12050.1"/>
    <property type="molecule type" value="Genomic_DNA"/>
</dbReference>
<dbReference type="PANTHER" id="PTHR43448:SF7">
    <property type="entry name" value="4-HYDROXYBENZOATE SOLANESYLTRANSFERASE"/>
    <property type="match status" value="1"/>
</dbReference>
<evidence type="ECO:0000256" key="12">
    <source>
        <dbReference type="ARBA" id="ARBA00042475"/>
    </source>
</evidence>
<proteinExistence type="inferred from homology"/>
<accession>A0A917I5C3</accession>